<gene>
    <name evidence="2" type="ORF">PHPALM_4465</name>
</gene>
<evidence type="ECO:0000313" key="2">
    <source>
        <dbReference type="EMBL" id="POM78055.1"/>
    </source>
</evidence>
<comment type="caution">
    <text evidence="2">The sequence shown here is derived from an EMBL/GenBank/DDBJ whole genome shotgun (WGS) entry which is preliminary data.</text>
</comment>
<dbReference type="Proteomes" id="UP000237271">
    <property type="component" value="Unassembled WGS sequence"/>
</dbReference>
<organism evidence="2 3">
    <name type="scientific">Phytophthora palmivora</name>
    <dbReference type="NCBI Taxonomy" id="4796"/>
    <lineage>
        <taxon>Eukaryota</taxon>
        <taxon>Sar</taxon>
        <taxon>Stramenopiles</taxon>
        <taxon>Oomycota</taxon>
        <taxon>Peronosporomycetes</taxon>
        <taxon>Peronosporales</taxon>
        <taxon>Peronosporaceae</taxon>
        <taxon>Phytophthora</taxon>
    </lineage>
</organism>
<dbReference type="OrthoDB" id="143630at2759"/>
<reference evidence="2 3" key="1">
    <citation type="journal article" date="2017" name="Genome Biol. Evol.">
        <title>Phytophthora megakarya and P. palmivora, closely related causal agents of cacao black pod rot, underwent increases in genome sizes and gene numbers by different mechanisms.</title>
        <authorList>
            <person name="Ali S.S."/>
            <person name="Shao J."/>
            <person name="Lary D.J."/>
            <person name="Kronmiller B."/>
            <person name="Shen D."/>
            <person name="Strem M.D."/>
            <person name="Amoako-Attah I."/>
            <person name="Akrofi A.Y."/>
            <person name="Begoude B.A."/>
            <person name="Ten Hoopen G.M."/>
            <person name="Coulibaly K."/>
            <person name="Kebe B.I."/>
            <person name="Melnick R.L."/>
            <person name="Guiltinan M.J."/>
            <person name="Tyler B.M."/>
            <person name="Meinhardt L.W."/>
            <person name="Bailey B.A."/>
        </authorList>
    </citation>
    <scope>NUCLEOTIDE SEQUENCE [LARGE SCALE GENOMIC DNA]</scope>
    <source>
        <strain evidence="3">sbr112.9</strain>
    </source>
</reference>
<sequence length="207" mass="23032">MGHSAHFCRRRCKFCKQVHEVGQCELFRRYEKLASFVKNNADKAKLPEGTPRSLHADPPTLTELEFSGLPQSAEPVVEANFVFVFVGEAGWPEGSVGTDEGMCISDGTERKSEESDEDDSVMASAAATRRYGSVTLRQRVVIWGERLGWLSSQKFDRRVQMRALILLDTGANVSAVSSTLARKLRLKQYASGDQQIDIQGIQDVDHP</sequence>
<evidence type="ECO:0000313" key="3">
    <source>
        <dbReference type="Proteomes" id="UP000237271"/>
    </source>
</evidence>
<keyword evidence="3" id="KW-1185">Reference proteome</keyword>
<evidence type="ECO:0008006" key="4">
    <source>
        <dbReference type="Google" id="ProtNLM"/>
    </source>
</evidence>
<feature type="region of interest" description="Disordered" evidence="1">
    <location>
        <begin position="97"/>
        <end position="119"/>
    </location>
</feature>
<proteinExistence type="predicted"/>
<accession>A0A2P4YJR8</accession>
<dbReference type="AlphaFoldDB" id="A0A2P4YJR8"/>
<protein>
    <recommendedName>
        <fullName evidence="4">Peptidase A2 domain-containing protein</fullName>
    </recommendedName>
</protein>
<name>A0A2P4YJR8_9STRA</name>
<dbReference type="EMBL" id="NCKW01002181">
    <property type="protein sequence ID" value="POM78055.1"/>
    <property type="molecule type" value="Genomic_DNA"/>
</dbReference>
<evidence type="ECO:0000256" key="1">
    <source>
        <dbReference type="SAM" id="MobiDB-lite"/>
    </source>
</evidence>